<evidence type="ECO:0000256" key="17">
    <source>
        <dbReference type="RuleBase" id="RU004175"/>
    </source>
</evidence>
<comment type="catalytic activity">
    <reaction evidence="10 11 12">
        <text>L-histidinol + 2 NAD(+) + H2O = L-histidine + 2 NADH + 3 H(+)</text>
        <dbReference type="Rhea" id="RHEA:20641"/>
        <dbReference type="ChEBI" id="CHEBI:15377"/>
        <dbReference type="ChEBI" id="CHEBI:15378"/>
        <dbReference type="ChEBI" id="CHEBI:57540"/>
        <dbReference type="ChEBI" id="CHEBI:57595"/>
        <dbReference type="ChEBI" id="CHEBI:57699"/>
        <dbReference type="ChEBI" id="CHEBI:57945"/>
        <dbReference type="EC" id="1.1.1.23"/>
    </reaction>
</comment>
<evidence type="ECO:0000256" key="4">
    <source>
        <dbReference type="ARBA" id="ARBA00012965"/>
    </source>
</evidence>
<comment type="pathway">
    <text evidence="2 11 12">Amino-acid biosynthesis; L-histidine biosynthesis; L-histidine from 5-phospho-alpha-D-ribose 1-diphosphate: step 9/9.</text>
</comment>
<feature type="active site" description="Proton acceptor" evidence="11 13">
    <location>
        <position position="320"/>
    </location>
</feature>
<dbReference type="PATRIC" id="fig|1705564.3.peg.111"/>
<feature type="binding site" evidence="11 16">
    <location>
        <position position="252"/>
    </location>
    <ligand>
        <name>Zn(2+)</name>
        <dbReference type="ChEBI" id="CHEBI:29105"/>
    </ligand>
</feature>
<organism evidence="18 19">
    <name type="scientific">Candidatus Methanofastidiosum methylothiophilum</name>
    <dbReference type="NCBI Taxonomy" id="1705564"/>
    <lineage>
        <taxon>Archaea</taxon>
        <taxon>Methanobacteriati</taxon>
        <taxon>Methanobacteriota</taxon>
        <taxon>Stenosarchaea group</taxon>
        <taxon>Candidatus Methanofastidiosia</taxon>
        <taxon>Candidatus Methanofastidiosales</taxon>
        <taxon>Candidatus Methanofastidiosaceae</taxon>
        <taxon>Candidatus Methanofastidiosum</taxon>
    </lineage>
</organism>
<dbReference type="FunFam" id="3.40.50.1980:FF:000026">
    <property type="entry name" value="Histidinol dehydrogenase"/>
    <property type="match status" value="1"/>
</dbReference>
<dbReference type="SUPFAM" id="SSF53720">
    <property type="entry name" value="ALDH-like"/>
    <property type="match status" value="1"/>
</dbReference>
<sequence length="424" mass="46793">MNKLIEIYDNGTYLMEKNNQRKVLLDDDGYVKSILLDVQKRGDQALKEYTKKFDGVEIDDFIVNQDEIAEAYDNVDTELIEALETSAENIEDFHRRELPQSFLFEKKGITSGQIILPLDSVGVYVPGGRAAYPSTVLMASIPPKICGVPRVVVTTPPNKDGRCNDAVLVASDIAGVDEIYKVGGAQAIAALSYGTDTIKKVSKIVGPGNKFVAMAKKLVETPTEFPAGPSEVMIIADKDSNSRFIALDMLAQSEHDPLASSYLLTTSRTLAEKVVKEIESELKILPRKEILEESLKRGGIFIVSSIDEAIELSNNFAPEHLEIMIPDPFSVLSKIKNAGSVFLGDYSPEAMGDYVTGTNHVLPTSGYARFYSSLSVDDFLKKFTFQYVSKDGLKTYQNTVSTLARSEGLYAHEKAVKVRFENEE</sequence>
<dbReference type="PANTHER" id="PTHR21256:SF2">
    <property type="entry name" value="HISTIDINE BIOSYNTHESIS TRIFUNCTIONAL PROTEIN"/>
    <property type="match status" value="1"/>
</dbReference>
<protein>
    <recommendedName>
        <fullName evidence="5 11">Histidinol dehydrogenase</fullName>
        <shortName evidence="11 12">HDH</shortName>
        <ecNumber evidence="4 11">1.1.1.23</ecNumber>
    </recommendedName>
</protein>
<dbReference type="CDD" id="cd06572">
    <property type="entry name" value="Histidinol_dh"/>
    <property type="match status" value="1"/>
</dbReference>
<evidence type="ECO:0000256" key="7">
    <source>
        <dbReference type="ARBA" id="ARBA00022833"/>
    </source>
</evidence>
<evidence type="ECO:0000256" key="13">
    <source>
        <dbReference type="PIRSR" id="PIRSR000099-1"/>
    </source>
</evidence>
<dbReference type="FunFam" id="3.40.50.1980:FF:000001">
    <property type="entry name" value="Histidinol dehydrogenase"/>
    <property type="match status" value="1"/>
</dbReference>
<feature type="binding site" evidence="11 16">
    <location>
        <position position="353"/>
    </location>
    <ligand>
        <name>Zn(2+)</name>
        <dbReference type="ChEBI" id="CHEBI:29105"/>
    </ligand>
</feature>
<comment type="caution">
    <text evidence="18">The sequence shown here is derived from an EMBL/GenBank/DDBJ whole genome shotgun (WGS) entry which is preliminary data.</text>
</comment>
<feature type="binding site" evidence="11 14">
    <location>
        <position position="124"/>
    </location>
    <ligand>
        <name>NAD(+)</name>
        <dbReference type="ChEBI" id="CHEBI:57540"/>
    </ligand>
</feature>
<dbReference type="NCBIfam" id="TIGR00069">
    <property type="entry name" value="hisD"/>
    <property type="match status" value="1"/>
</dbReference>
<evidence type="ECO:0000256" key="8">
    <source>
        <dbReference type="ARBA" id="ARBA00023002"/>
    </source>
</evidence>
<evidence type="ECO:0000256" key="2">
    <source>
        <dbReference type="ARBA" id="ARBA00004940"/>
    </source>
</evidence>
<comment type="cofactor">
    <cofactor evidence="11 16">
        <name>Zn(2+)</name>
        <dbReference type="ChEBI" id="CHEBI:29105"/>
    </cofactor>
    <text evidence="11 16">Binds 1 zinc ion per subunit.</text>
</comment>
<feature type="binding site" evidence="11 15">
    <location>
        <position position="255"/>
    </location>
    <ligand>
        <name>substrate</name>
    </ligand>
</feature>
<evidence type="ECO:0000256" key="15">
    <source>
        <dbReference type="PIRSR" id="PIRSR000099-3"/>
    </source>
</evidence>
<dbReference type="GO" id="GO:0004399">
    <property type="term" value="F:histidinol dehydrogenase activity"/>
    <property type="evidence" value="ECO:0007669"/>
    <property type="project" value="UniProtKB-UniRule"/>
</dbReference>
<dbReference type="Pfam" id="PF00815">
    <property type="entry name" value="Histidinol_dh"/>
    <property type="match status" value="1"/>
</dbReference>
<comment type="similarity">
    <text evidence="3 11 12 17">Belongs to the histidinol dehydrogenase family.</text>
</comment>
<feature type="binding site" evidence="11 14">
    <location>
        <position position="209"/>
    </location>
    <ligand>
        <name>NAD(+)</name>
        <dbReference type="ChEBI" id="CHEBI:57540"/>
    </ligand>
</feature>
<feature type="binding site" evidence="11 15">
    <location>
        <position position="320"/>
    </location>
    <ligand>
        <name>substrate</name>
    </ligand>
</feature>
<dbReference type="PROSITE" id="PS00611">
    <property type="entry name" value="HISOL_DEHYDROGENASE"/>
    <property type="match status" value="1"/>
</dbReference>
<proteinExistence type="inferred from homology"/>
<dbReference type="AlphaFoldDB" id="A0A150JAL8"/>
<dbReference type="PIRSF" id="PIRSF000099">
    <property type="entry name" value="Histidinol_dh"/>
    <property type="match status" value="1"/>
</dbReference>
<gene>
    <name evidence="11" type="primary">hisD</name>
    <name evidence="18" type="ORF">AMQ74_00109</name>
</gene>
<evidence type="ECO:0000256" key="1">
    <source>
        <dbReference type="ARBA" id="ARBA00003850"/>
    </source>
</evidence>
<dbReference type="Gene3D" id="1.20.5.1300">
    <property type="match status" value="1"/>
</dbReference>
<dbReference type="UniPathway" id="UPA00031">
    <property type="reaction ID" value="UER00014"/>
</dbReference>
<evidence type="ECO:0000256" key="11">
    <source>
        <dbReference type="HAMAP-Rule" id="MF_01024"/>
    </source>
</evidence>
<keyword evidence="7 11" id="KW-0862">Zinc</keyword>
<name>A0A150JAL8_9EURY</name>
<dbReference type="EC" id="1.1.1.23" evidence="4 11"/>
<keyword evidence="11 12" id="KW-0520">NAD</keyword>
<feature type="binding site" evidence="11 14">
    <location>
        <position position="186"/>
    </location>
    <ligand>
        <name>NAD(+)</name>
        <dbReference type="ChEBI" id="CHEBI:57540"/>
    </ligand>
</feature>
<evidence type="ECO:0000256" key="14">
    <source>
        <dbReference type="PIRSR" id="PIRSR000099-2"/>
    </source>
</evidence>
<feature type="active site" description="Proton acceptor" evidence="11 13">
    <location>
        <position position="319"/>
    </location>
</feature>
<evidence type="ECO:0000256" key="16">
    <source>
        <dbReference type="PIRSR" id="PIRSR000099-4"/>
    </source>
</evidence>
<dbReference type="HAMAP" id="MF_01024">
    <property type="entry name" value="HisD"/>
    <property type="match status" value="1"/>
</dbReference>
<dbReference type="EMBL" id="LNGD01000003">
    <property type="protein sequence ID" value="KYC54240.1"/>
    <property type="molecule type" value="Genomic_DNA"/>
</dbReference>
<keyword evidence="11 12" id="KW-0028">Amino-acid biosynthesis</keyword>
<evidence type="ECO:0000256" key="3">
    <source>
        <dbReference type="ARBA" id="ARBA00010178"/>
    </source>
</evidence>
<evidence type="ECO:0000256" key="6">
    <source>
        <dbReference type="ARBA" id="ARBA00022723"/>
    </source>
</evidence>
<evidence type="ECO:0000256" key="9">
    <source>
        <dbReference type="ARBA" id="ARBA00023102"/>
    </source>
</evidence>
<keyword evidence="8 11" id="KW-0560">Oxidoreductase</keyword>
<feature type="binding site" evidence="11 16">
    <location>
        <position position="412"/>
    </location>
    <ligand>
        <name>Zn(2+)</name>
        <dbReference type="ChEBI" id="CHEBI:29105"/>
    </ligand>
</feature>
<feature type="binding site" evidence="11 15">
    <location>
        <position position="407"/>
    </location>
    <ligand>
        <name>substrate</name>
    </ligand>
</feature>
<evidence type="ECO:0000256" key="10">
    <source>
        <dbReference type="ARBA" id="ARBA00049489"/>
    </source>
</evidence>
<comment type="function">
    <text evidence="1 11 12">Catalyzes the sequential NAD-dependent oxidations of L-histidinol to L-histidinaldehyde and then to L-histidine.</text>
</comment>
<dbReference type="GO" id="GO:0005737">
    <property type="term" value="C:cytoplasm"/>
    <property type="evidence" value="ECO:0007669"/>
    <property type="project" value="TreeGrafter"/>
</dbReference>
<feature type="binding site" evidence="11 15">
    <location>
        <position position="412"/>
    </location>
    <ligand>
        <name>substrate</name>
    </ligand>
</feature>
<keyword evidence="9 11" id="KW-0368">Histidine biosynthesis</keyword>
<feature type="binding site" evidence="11 15">
    <location>
        <position position="252"/>
    </location>
    <ligand>
        <name>substrate</name>
    </ligand>
</feature>
<dbReference type="GO" id="GO:0051287">
    <property type="term" value="F:NAD binding"/>
    <property type="evidence" value="ECO:0007669"/>
    <property type="project" value="InterPro"/>
</dbReference>
<reference evidence="18 19" key="1">
    <citation type="journal article" date="2016" name="ISME J.">
        <title>Chasing the elusive Euryarchaeota class WSA2: genomes reveal a uniquely fastidious methyl-reducing methanogen.</title>
        <authorList>
            <person name="Nobu M.K."/>
            <person name="Narihiro T."/>
            <person name="Kuroda K."/>
            <person name="Mei R."/>
            <person name="Liu W.T."/>
        </authorList>
    </citation>
    <scope>NUCLEOTIDE SEQUENCE [LARGE SCALE GENOMIC DNA]</scope>
    <source>
        <strain evidence="18">U1lsi0528_Bin089</strain>
    </source>
</reference>
<dbReference type="InterPro" id="IPR001692">
    <property type="entry name" value="Histidinol_DH_CS"/>
</dbReference>
<feature type="binding site" evidence="11 16">
    <location>
        <position position="255"/>
    </location>
    <ligand>
        <name>Zn(2+)</name>
        <dbReference type="ChEBI" id="CHEBI:29105"/>
    </ligand>
</feature>
<dbReference type="InterPro" id="IPR022695">
    <property type="entry name" value="Histidinol_DH_monofunct"/>
</dbReference>
<accession>A0A150JAL8</accession>
<dbReference type="GO" id="GO:0008270">
    <property type="term" value="F:zinc ion binding"/>
    <property type="evidence" value="ECO:0007669"/>
    <property type="project" value="UniProtKB-UniRule"/>
</dbReference>
<dbReference type="Gene3D" id="3.40.50.1980">
    <property type="entry name" value="Nitrogenase molybdenum iron protein domain"/>
    <property type="match status" value="2"/>
</dbReference>
<evidence type="ECO:0000256" key="12">
    <source>
        <dbReference type="PIRNR" id="PIRNR000099"/>
    </source>
</evidence>
<dbReference type="PRINTS" id="PR00083">
    <property type="entry name" value="HOLDHDRGNASE"/>
</dbReference>
<dbReference type="Proteomes" id="UP000075578">
    <property type="component" value="Unassembled WGS sequence"/>
</dbReference>
<evidence type="ECO:0000313" key="19">
    <source>
        <dbReference type="Proteomes" id="UP000075578"/>
    </source>
</evidence>
<keyword evidence="6 11" id="KW-0479">Metal-binding</keyword>
<dbReference type="InterPro" id="IPR016161">
    <property type="entry name" value="Ald_DH/histidinol_DH"/>
</dbReference>
<evidence type="ECO:0000313" key="18">
    <source>
        <dbReference type="EMBL" id="KYC54240.1"/>
    </source>
</evidence>
<dbReference type="GO" id="GO:0000105">
    <property type="term" value="P:L-histidine biosynthetic process"/>
    <property type="evidence" value="ECO:0007669"/>
    <property type="project" value="UniProtKB-UniRule"/>
</dbReference>
<feature type="binding site" evidence="11 15">
    <location>
        <position position="230"/>
    </location>
    <ligand>
        <name>substrate</name>
    </ligand>
</feature>
<feature type="binding site" evidence="11 15">
    <location>
        <position position="353"/>
    </location>
    <ligand>
        <name>substrate</name>
    </ligand>
</feature>
<dbReference type="PANTHER" id="PTHR21256">
    <property type="entry name" value="HISTIDINOL DEHYDROGENASE HDH"/>
    <property type="match status" value="1"/>
</dbReference>
<dbReference type="InterPro" id="IPR012131">
    <property type="entry name" value="Hstdl_DH"/>
</dbReference>
<evidence type="ECO:0000256" key="5">
    <source>
        <dbReference type="ARBA" id="ARBA00016531"/>
    </source>
</evidence>